<keyword evidence="1" id="KW-0472">Membrane</keyword>
<keyword evidence="3" id="KW-1185">Reference proteome</keyword>
<evidence type="ECO:0000256" key="1">
    <source>
        <dbReference type="SAM" id="Phobius"/>
    </source>
</evidence>
<feature type="transmembrane region" description="Helical" evidence="1">
    <location>
        <begin position="12"/>
        <end position="32"/>
    </location>
</feature>
<evidence type="ECO:0000313" key="3">
    <source>
        <dbReference type="Proteomes" id="UP000293162"/>
    </source>
</evidence>
<proteinExistence type="predicted"/>
<organism evidence="2 3">
    <name type="scientific">Emticicia agri</name>
    <dbReference type="NCBI Taxonomy" id="2492393"/>
    <lineage>
        <taxon>Bacteria</taxon>
        <taxon>Pseudomonadati</taxon>
        <taxon>Bacteroidota</taxon>
        <taxon>Cytophagia</taxon>
        <taxon>Cytophagales</taxon>
        <taxon>Leadbetterellaceae</taxon>
        <taxon>Emticicia</taxon>
    </lineage>
</organism>
<dbReference type="EMBL" id="SEWF01000077">
    <property type="protein sequence ID" value="RYU92705.1"/>
    <property type="molecule type" value="Genomic_DNA"/>
</dbReference>
<protein>
    <submittedName>
        <fullName evidence="2">Uncharacterized protein</fullName>
    </submittedName>
</protein>
<dbReference type="RefSeq" id="WP_130024129.1">
    <property type="nucleotide sequence ID" value="NZ_SEWF01000077.1"/>
</dbReference>
<dbReference type="Proteomes" id="UP000293162">
    <property type="component" value="Unassembled WGS sequence"/>
</dbReference>
<name>A0A4Q5LT64_9BACT</name>
<accession>A0A4Q5LT64</accession>
<gene>
    <name evidence="2" type="ORF">EWM59_25860</name>
</gene>
<sequence length="74" mass="8305">MLLTGFTDSAVFVILGFYLLINAGVLWVLNRLIGNKITIRSKGVYWLVMIVLSIITTFLLLNLITTFTGKDLLE</sequence>
<reference evidence="2 3" key="1">
    <citation type="submission" date="2019-02" db="EMBL/GenBank/DDBJ databases">
        <title>Bacterial novel species Emticicia sp. 17J42-9 isolated from soil.</title>
        <authorList>
            <person name="Jung H.-Y."/>
        </authorList>
    </citation>
    <scope>NUCLEOTIDE SEQUENCE [LARGE SCALE GENOMIC DNA]</scope>
    <source>
        <strain evidence="2 3">17J42-9</strain>
    </source>
</reference>
<evidence type="ECO:0000313" key="2">
    <source>
        <dbReference type="EMBL" id="RYU92705.1"/>
    </source>
</evidence>
<comment type="caution">
    <text evidence="2">The sequence shown here is derived from an EMBL/GenBank/DDBJ whole genome shotgun (WGS) entry which is preliminary data.</text>
</comment>
<dbReference type="AlphaFoldDB" id="A0A4Q5LT64"/>
<keyword evidence="1" id="KW-0812">Transmembrane</keyword>
<feature type="transmembrane region" description="Helical" evidence="1">
    <location>
        <begin position="44"/>
        <end position="64"/>
    </location>
</feature>
<keyword evidence="1" id="KW-1133">Transmembrane helix</keyword>